<keyword evidence="3" id="KW-1185">Reference proteome</keyword>
<gene>
    <name evidence="2" type="ORF">BDN71DRAFT_1509859</name>
</gene>
<evidence type="ECO:0000259" key="1">
    <source>
        <dbReference type="PROSITE" id="PS50011"/>
    </source>
</evidence>
<evidence type="ECO:0000313" key="3">
    <source>
        <dbReference type="Proteomes" id="UP000807025"/>
    </source>
</evidence>
<organism evidence="2 3">
    <name type="scientific">Pleurotus eryngii</name>
    <name type="common">Boletus of the steppes</name>
    <dbReference type="NCBI Taxonomy" id="5323"/>
    <lineage>
        <taxon>Eukaryota</taxon>
        <taxon>Fungi</taxon>
        <taxon>Dikarya</taxon>
        <taxon>Basidiomycota</taxon>
        <taxon>Agaricomycotina</taxon>
        <taxon>Agaricomycetes</taxon>
        <taxon>Agaricomycetidae</taxon>
        <taxon>Agaricales</taxon>
        <taxon>Pleurotineae</taxon>
        <taxon>Pleurotaceae</taxon>
        <taxon>Pleurotus</taxon>
    </lineage>
</organism>
<feature type="domain" description="Protein kinase" evidence="1">
    <location>
        <begin position="1"/>
        <end position="94"/>
    </location>
</feature>
<dbReference type="Proteomes" id="UP000807025">
    <property type="component" value="Unassembled WGS sequence"/>
</dbReference>
<dbReference type="InterPro" id="IPR000719">
    <property type="entry name" value="Prot_kinase_dom"/>
</dbReference>
<dbReference type="EMBL" id="MU154609">
    <property type="protein sequence ID" value="KAF9491949.1"/>
    <property type="molecule type" value="Genomic_DNA"/>
</dbReference>
<dbReference type="OrthoDB" id="2902702at2759"/>
<dbReference type="GO" id="GO:0005524">
    <property type="term" value="F:ATP binding"/>
    <property type="evidence" value="ECO:0007669"/>
    <property type="project" value="InterPro"/>
</dbReference>
<protein>
    <recommendedName>
        <fullName evidence="1">Protein kinase domain-containing protein</fullName>
    </recommendedName>
</protein>
<sequence length="94" mass="10632">MDLMVAERKLLHRDISHANIVVEAKDAQTIQKFKGTKPPVFINEILRGKPALSMARLLDLDNCANLKTSKVKLEEGKDNDEPLRYRTGTLKFIA</sequence>
<name>A0A9P6DCN5_PLEER</name>
<accession>A0A9P6DCN5</accession>
<comment type="caution">
    <text evidence="2">The sequence shown here is derived from an EMBL/GenBank/DDBJ whole genome shotgun (WGS) entry which is preliminary data.</text>
</comment>
<dbReference type="AlphaFoldDB" id="A0A9P6DCN5"/>
<proteinExistence type="predicted"/>
<evidence type="ECO:0000313" key="2">
    <source>
        <dbReference type="EMBL" id="KAF9491949.1"/>
    </source>
</evidence>
<dbReference type="PROSITE" id="PS50011">
    <property type="entry name" value="PROTEIN_KINASE_DOM"/>
    <property type="match status" value="1"/>
</dbReference>
<dbReference type="GO" id="GO:0004672">
    <property type="term" value="F:protein kinase activity"/>
    <property type="evidence" value="ECO:0007669"/>
    <property type="project" value="InterPro"/>
</dbReference>
<reference evidence="2" key="1">
    <citation type="submission" date="2020-11" db="EMBL/GenBank/DDBJ databases">
        <authorList>
            <consortium name="DOE Joint Genome Institute"/>
            <person name="Ahrendt S."/>
            <person name="Riley R."/>
            <person name="Andreopoulos W."/>
            <person name="Labutti K."/>
            <person name="Pangilinan J."/>
            <person name="Ruiz-Duenas F.J."/>
            <person name="Barrasa J.M."/>
            <person name="Sanchez-Garcia M."/>
            <person name="Camarero S."/>
            <person name="Miyauchi S."/>
            <person name="Serrano A."/>
            <person name="Linde D."/>
            <person name="Babiker R."/>
            <person name="Drula E."/>
            <person name="Ayuso-Fernandez I."/>
            <person name="Pacheco R."/>
            <person name="Padilla G."/>
            <person name="Ferreira P."/>
            <person name="Barriuso J."/>
            <person name="Kellner H."/>
            <person name="Castanera R."/>
            <person name="Alfaro M."/>
            <person name="Ramirez L."/>
            <person name="Pisabarro A.G."/>
            <person name="Kuo A."/>
            <person name="Tritt A."/>
            <person name="Lipzen A."/>
            <person name="He G."/>
            <person name="Yan M."/>
            <person name="Ng V."/>
            <person name="Cullen D."/>
            <person name="Martin F."/>
            <person name="Rosso M.-N."/>
            <person name="Henrissat B."/>
            <person name="Hibbett D."/>
            <person name="Martinez A.T."/>
            <person name="Grigoriev I.V."/>
        </authorList>
    </citation>
    <scope>NUCLEOTIDE SEQUENCE</scope>
    <source>
        <strain evidence="2">ATCC 90797</strain>
    </source>
</reference>